<protein>
    <submittedName>
        <fullName evidence="2">Uncharacterized protein</fullName>
    </submittedName>
</protein>
<reference evidence="2 3" key="1">
    <citation type="journal article" date="2015" name="Stand. Genomic Sci.">
        <title>Genomic Encyclopedia of Bacterial and Archaeal Type Strains, Phase III: the genomes of soil and plant-associated and newly described type strains.</title>
        <authorList>
            <person name="Whitman W.B."/>
            <person name="Woyke T."/>
            <person name="Klenk H.P."/>
            <person name="Zhou Y."/>
            <person name="Lilburn T.G."/>
            <person name="Beck B.J."/>
            <person name="De Vos P."/>
            <person name="Vandamme P."/>
            <person name="Eisen J.A."/>
            <person name="Garrity G."/>
            <person name="Hugenholtz P."/>
            <person name="Kyrpides N.C."/>
        </authorList>
    </citation>
    <scope>NUCLEOTIDE SEQUENCE [LARGE SCALE GENOMIC DNA]</scope>
    <source>
        <strain evidence="2 3">CGMCC 1.7271</strain>
    </source>
</reference>
<keyword evidence="1" id="KW-0812">Transmembrane</keyword>
<dbReference type="EMBL" id="VLLE01000006">
    <property type="protein sequence ID" value="TWI79040.1"/>
    <property type="molecule type" value="Genomic_DNA"/>
</dbReference>
<gene>
    <name evidence="2" type="ORF">IQ13_3432</name>
</gene>
<keyword evidence="3" id="KW-1185">Reference proteome</keyword>
<sequence>MFTSITWNEYMVFTITVLFFYYTFIAIRYYKWELLALSGIQRELPAAKQLLHADFKQQFIADSSYIDQQATSEAADNDGIGEIVKAEITALFANSPETISSNTLSDSLNAILSKYSSRLLQQRQDLSRFILEESGTYFPGLLSQNDVEQLWFG</sequence>
<keyword evidence="1" id="KW-0472">Membrane</keyword>
<evidence type="ECO:0000313" key="3">
    <source>
        <dbReference type="Proteomes" id="UP000316167"/>
    </source>
</evidence>
<accession>A0A562SE47</accession>
<evidence type="ECO:0000313" key="2">
    <source>
        <dbReference type="EMBL" id="TWI79040.1"/>
    </source>
</evidence>
<dbReference type="AlphaFoldDB" id="A0A562SE47"/>
<dbReference type="Proteomes" id="UP000316167">
    <property type="component" value="Unassembled WGS sequence"/>
</dbReference>
<dbReference type="RefSeq" id="WP_144887828.1">
    <property type="nucleotide sequence ID" value="NZ_VLLE01000006.1"/>
</dbReference>
<feature type="transmembrane region" description="Helical" evidence="1">
    <location>
        <begin position="12"/>
        <end position="30"/>
    </location>
</feature>
<name>A0A562SE47_9BACT</name>
<keyword evidence="1" id="KW-1133">Transmembrane helix</keyword>
<evidence type="ECO:0000256" key="1">
    <source>
        <dbReference type="SAM" id="Phobius"/>
    </source>
</evidence>
<proteinExistence type="predicted"/>
<organism evidence="2 3">
    <name type="scientific">Lacibacter cauensis</name>
    <dbReference type="NCBI Taxonomy" id="510947"/>
    <lineage>
        <taxon>Bacteria</taxon>
        <taxon>Pseudomonadati</taxon>
        <taxon>Bacteroidota</taxon>
        <taxon>Chitinophagia</taxon>
        <taxon>Chitinophagales</taxon>
        <taxon>Chitinophagaceae</taxon>
        <taxon>Lacibacter</taxon>
    </lineage>
</organism>
<dbReference type="OrthoDB" id="825790at2"/>
<comment type="caution">
    <text evidence="2">The sequence shown here is derived from an EMBL/GenBank/DDBJ whole genome shotgun (WGS) entry which is preliminary data.</text>
</comment>